<sequence length="56" mass="6598">MPFYFRKECPLNSGYLNPLKCVLCGSQMRFTGLKRGYRLAEQVLMHEPLARMRWCG</sequence>
<dbReference type="EMBL" id="AFGY01000016">
    <property type="protein sequence ID" value="EGK38560.1"/>
    <property type="molecule type" value="Genomic_DNA"/>
</dbReference>
<proteinExistence type="predicted"/>
<comment type="caution">
    <text evidence="1">The sequence shown here is derived from an EMBL/GenBank/DDBJ whole genome shotgun (WGS) entry which is preliminary data.</text>
</comment>
<protein>
    <submittedName>
        <fullName evidence="1">Putative transposase</fullName>
    </submittedName>
</protein>
<dbReference type="Proteomes" id="UP000004520">
    <property type="component" value="Unassembled WGS sequence"/>
</dbReference>
<name>F5NU06_SHIFL</name>
<evidence type="ECO:0000313" key="2">
    <source>
        <dbReference type="Proteomes" id="UP000004520"/>
    </source>
</evidence>
<organism evidence="1 2">
    <name type="scientific">Shigella flexneri K-227</name>
    <dbReference type="NCBI Taxonomy" id="766147"/>
    <lineage>
        <taxon>Bacteria</taxon>
        <taxon>Pseudomonadati</taxon>
        <taxon>Pseudomonadota</taxon>
        <taxon>Gammaproteobacteria</taxon>
        <taxon>Enterobacterales</taxon>
        <taxon>Enterobacteriaceae</taxon>
        <taxon>Shigella</taxon>
    </lineage>
</organism>
<reference evidence="1 2" key="1">
    <citation type="submission" date="2011-04" db="EMBL/GenBank/DDBJ databases">
        <authorList>
            <person name="Rasko D."/>
            <person name="Redman J."/>
            <person name="Daugherty S.C."/>
            <person name="Tallon L."/>
            <person name="Sadzewicz L."/>
            <person name="Jones K."/>
            <person name="Santana-Cruz I."/>
            <person name="Liu X."/>
        </authorList>
    </citation>
    <scope>NUCLEOTIDE SEQUENCE [LARGE SCALE GENOMIC DNA]</scope>
    <source>
        <strain evidence="1 2">K-227</strain>
    </source>
</reference>
<dbReference type="AlphaFoldDB" id="F5NU06"/>
<dbReference type="PATRIC" id="fig|766147.3.peg.1572"/>
<accession>F5NU06</accession>
<gene>
    <name evidence="1" type="ORF">SFK227_1604</name>
</gene>
<evidence type="ECO:0000313" key="1">
    <source>
        <dbReference type="EMBL" id="EGK38560.1"/>
    </source>
</evidence>